<keyword evidence="2" id="KW-1185">Reference proteome</keyword>
<gene>
    <name evidence="1" type="ORF">B0T17DRAFT_535289</name>
</gene>
<organism evidence="1 2">
    <name type="scientific">Bombardia bombarda</name>
    <dbReference type="NCBI Taxonomy" id="252184"/>
    <lineage>
        <taxon>Eukaryota</taxon>
        <taxon>Fungi</taxon>
        <taxon>Dikarya</taxon>
        <taxon>Ascomycota</taxon>
        <taxon>Pezizomycotina</taxon>
        <taxon>Sordariomycetes</taxon>
        <taxon>Sordariomycetidae</taxon>
        <taxon>Sordariales</taxon>
        <taxon>Lasiosphaeriaceae</taxon>
        <taxon>Bombardia</taxon>
    </lineage>
</organism>
<dbReference type="Proteomes" id="UP001174934">
    <property type="component" value="Unassembled WGS sequence"/>
</dbReference>
<dbReference type="EMBL" id="JAULSR010000004">
    <property type="protein sequence ID" value="KAK0621871.1"/>
    <property type="molecule type" value="Genomic_DNA"/>
</dbReference>
<sequence length="140" mass="16781">MAGMEYYTSIAAAQLDHGQYHTDPSRWGPHLYNKYKIPQLRWVYEENVCVYTKQQDPEAIKIRWFTSGVSDETTREMLVHQLRHVAPRDENRKSYDAKRYSRPVDGKQLERRLQWLHDAEERGKPKLPVCMARMYPWARQ</sequence>
<protein>
    <submittedName>
        <fullName evidence="1">Uncharacterized protein</fullName>
    </submittedName>
</protein>
<dbReference type="AlphaFoldDB" id="A0AA39WUN1"/>
<comment type="caution">
    <text evidence="1">The sequence shown here is derived from an EMBL/GenBank/DDBJ whole genome shotgun (WGS) entry which is preliminary data.</text>
</comment>
<accession>A0AA39WUN1</accession>
<name>A0AA39WUN1_9PEZI</name>
<evidence type="ECO:0000313" key="2">
    <source>
        <dbReference type="Proteomes" id="UP001174934"/>
    </source>
</evidence>
<reference evidence="1" key="1">
    <citation type="submission" date="2023-06" db="EMBL/GenBank/DDBJ databases">
        <title>Genome-scale phylogeny and comparative genomics of the fungal order Sordariales.</title>
        <authorList>
            <consortium name="Lawrence Berkeley National Laboratory"/>
            <person name="Hensen N."/>
            <person name="Bonometti L."/>
            <person name="Westerberg I."/>
            <person name="Brannstrom I.O."/>
            <person name="Guillou S."/>
            <person name="Cros-Aarteil S."/>
            <person name="Calhoun S."/>
            <person name="Haridas S."/>
            <person name="Kuo A."/>
            <person name="Mondo S."/>
            <person name="Pangilinan J."/>
            <person name="Riley R."/>
            <person name="LaButti K."/>
            <person name="Andreopoulos B."/>
            <person name="Lipzen A."/>
            <person name="Chen C."/>
            <person name="Yanf M."/>
            <person name="Daum C."/>
            <person name="Ng V."/>
            <person name="Clum A."/>
            <person name="Steindorff A."/>
            <person name="Ohm R."/>
            <person name="Martin F."/>
            <person name="Silar P."/>
            <person name="Natvig D."/>
            <person name="Lalanne C."/>
            <person name="Gautier V."/>
            <person name="Ament-velasquez S.L."/>
            <person name="Kruys A."/>
            <person name="Hutchinson M.I."/>
            <person name="Powell A.J."/>
            <person name="Barry K."/>
            <person name="Miller A.N."/>
            <person name="Grigoriev I.V."/>
            <person name="Debuchy R."/>
            <person name="Gladieux P."/>
            <person name="Thoren M.H."/>
            <person name="Johannesson H."/>
        </authorList>
    </citation>
    <scope>NUCLEOTIDE SEQUENCE</scope>
    <source>
        <strain evidence="1">SMH3391-2</strain>
    </source>
</reference>
<evidence type="ECO:0000313" key="1">
    <source>
        <dbReference type="EMBL" id="KAK0621871.1"/>
    </source>
</evidence>
<proteinExistence type="predicted"/>